<reference evidence="2" key="1">
    <citation type="submission" date="2017-03" db="EMBL/GenBank/DDBJ databases">
        <title>Phytopthora megakarya and P. palmivora, two closely related causual agents of cacao black pod achieved similar genome size and gene model numbers by different mechanisms.</title>
        <authorList>
            <person name="Ali S."/>
            <person name="Shao J."/>
            <person name="Larry D.J."/>
            <person name="Kronmiller B."/>
            <person name="Shen D."/>
            <person name="Strem M.D."/>
            <person name="Melnick R.L."/>
            <person name="Guiltinan M.J."/>
            <person name="Tyler B.M."/>
            <person name="Meinhardt L.W."/>
            <person name="Bailey B.A."/>
        </authorList>
    </citation>
    <scope>NUCLEOTIDE SEQUENCE [LARGE SCALE GENOMIC DNA]</scope>
    <source>
        <strain evidence="2">zdho120</strain>
    </source>
</reference>
<sequence length="209" mass="23428">MCHIRISNRWSSIMVNPTPWSVVAEYYRLVSRGVDDSPPTSPDRCSNPTNHVKYPVSVVQRFFQTMLMPDVTSVGGVGVEAHVTEWKNISAIYPDFDMRIVRIEEGPSGEVVVASKTILTFSEDTFRNAYPHMLDNSNKNVITAKLWGQKIEVATVAHFVWNNTMGRIAEIMFQVDMIPPLVQVLGSLELVANLFSYAFLTPEGHVVVA</sequence>
<protein>
    <submittedName>
        <fullName evidence="1">Uncharacterized protein</fullName>
    </submittedName>
</protein>
<proteinExistence type="predicted"/>
<dbReference type="Proteomes" id="UP000198211">
    <property type="component" value="Unassembled WGS sequence"/>
</dbReference>
<comment type="caution">
    <text evidence="1">The sequence shown here is derived from an EMBL/GenBank/DDBJ whole genome shotgun (WGS) entry which is preliminary data.</text>
</comment>
<name>A0A225WW28_9STRA</name>
<accession>A0A225WW28</accession>
<dbReference type="OrthoDB" id="118383at2759"/>
<keyword evidence="2" id="KW-1185">Reference proteome</keyword>
<dbReference type="EMBL" id="NBNE01000180">
    <property type="protein sequence ID" value="OWZ21875.1"/>
    <property type="molecule type" value="Genomic_DNA"/>
</dbReference>
<organism evidence="1 2">
    <name type="scientific">Phytophthora megakarya</name>
    <dbReference type="NCBI Taxonomy" id="4795"/>
    <lineage>
        <taxon>Eukaryota</taxon>
        <taxon>Sar</taxon>
        <taxon>Stramenopiles</taxon>
        <taxon>Oomycota</taxon>
        <taxon>Peronosporomycetes</taxon>
        <taxon>Peronosporales</taxon>
        <taxon>Peronosporaceae</taxon>
        <taxon>Phytophthora</taxon>
    </lineage>
</organism>
<evidence type="ECO:0000313" key="2">
    <source>
        <dbReference type="Proteomes" id="UP000198211"/>
    </source>
</evidence>
<evidence type="ECO:0000313" key="1">
    <source>
        <dbReference type="EMBL" id="OWZ21875.1"/>
    </source>
</evidence>
<dbReference type="AlphaFoldDB" id="A0A225WW28"/>
<gene>
    <name evidence="1" type="ORF">PHMEG_0003503</name>
</gene>